<feature type="transmembrane region" description="Helical" evidence="1">
    <location>
        <begin position="228"/>
        <end position="248"/>
    </location>
</feature>
<sequence>MAGSVSRPQRRYEIAAAVPVIVAFAALYAWAVPTDGQNGAADMFWLGVLFLIPTSLWLITSSLLVQHWWQGAGVRMSTMDPPGQVLAAAVATLPAARRRWGEAMLGELEQVRERSARWRFALSCARAVLLLPVSRRWSAPAATALVIGAVVACVGAIATFLTRHPVVTDGLVPGSAVILAGCLWLAVAPPPALGGGRLAPHLGVAAAVAFTLGGLGCAYAGWEGLPALWALFGPMLTFAASACVAAAAERSFRAGVRAGVWTVIAVVPLTLATGVFEALRQYAADGVPTFAGDVTSAGFSLGFTLLVSVAVPMIGFPFAVFGATVGATLGDRQASVNPG</sequence>
<feature type="transmembrane region" description="Helical" evidence="1">
    <location>
        <begin position="167"/>
        <end position="187"/>
    </location>
</feature>
<feature type="transmembrane region" description="Helical" evidence="1">
    <location>
        <begin position="299"/>
        <end position="323"/>
    </location>
</feature>
<gene>
    <name evidence="2" type="ORF">Pa4123_21270</name>
</gene>
<comment type="caution">
    <text evidence="2">The sequence shown here is derived from an EMBL/GenBank/DDBJ whole genome shotgun (WGS) entry which is preliminary data.</text>
</comment>
<name>A0ABQ5QQL3_9ACTN</name>
<organism evidence="2 3">
    <name type="scientific">Phytohabitans aurantiacus</name>
    <dbReference type="NCBI Taxonomy" id="3016789"/>
    <lineage>
        <taxon>Bacteria</taxon>
        <taxon>Bacillati</taxon>
        <taxon>Actinomycetota</taxon>
        <taxon>Actinomycetes</taxon>
        <taxon>Micromonosporales</taxon>
        <taxon>Micromonosporaceae</taxon>
    </lineage>
</organism>
<reference evidence="2" key="1">
    <citation type="submission" date="2022-12" db="EMBL/GenBank/DDBJ databases">
        <title>New Phytohabitans aurantiacus sp. RD004123 nov., an actinomycete isolated from soil.</title>
        <authorList>
            <person name="Triningsih D.W."/>
            <person name="Harunari E."/>
            <person name="Igarashi Y."/>
        </authorList>
    </citation>
    <scope>NUCLEOTIDE SEQUENCE</scope>
    <source>
        <strain evidence="2">RD004123</strain>
    </source>
</reference>
<protein>
    <submittedName>
        <fullName evidence="2">Uncharacterized protein</fullName>
    </submittedName>
</protein>
<feature type="transmembrane region" description="Helical" evidence="1">
    <location>
        <begin position="141"/>
        <end position="161"/>
    </location>
</feature>
<keyword evidence="3" id="KW-1185">Reference proteome</keyword>
<dbReference type="Proteomes" id="UP001144280">
    <property type="component" value="Unassembled WGS sequence"/>
</dbReference>
<dbReference type="EMBL" id="BSDI01000007">
    <property type="protein sequence ID" value="GLH96853.1"/>
    <property type="molecule type" value="Genomic_DNA"/>
</dbReference>
<evidence type="ECO:0000256" key="1">
    <source>
        <dbReference type="SAM" id="Phobius"/>
    </source>
</evidence>
<feature type="transmembrane region" description="Helical" evidence="1">
    <location>
        <begin position="260"/>
        <end position="279"/>
    </location>
</feature>
<proteinExistence type="predicted"/>
<feature type="transmembrane region" description="Helical" evidence="1">
    <location>
        <begin position="43"/>
        <end position="65"/>
    </location>
</feature>
<keyword evidence="1" id="KW-0812">Transmembrane</keyword>
<dbReference type="RefSeq" id="WP_281894157.1">
    <property type="nucleotide sequence ID" value="NZ_BSDI01000007.1"/>
</dbReference>
<keyword evidence="1" id="KW-0472">Membrane</keyword>
<accession>A0ABQ5QQL3</accession>
<evidence type="ECO:0000313" key="2">
    <source>
        <dbReference type="EMBL" id="GLH96853.1"/>
    </source>
</evidence>
<feature type="transmembrane region" description="Helical" evidence="1">
    <location>
        <begin position="199"/>
        <end position="222"/>
    </location>
</feature>
<feature type="transmembrane region" description="Helical" evidence="1">
    <location>
        <begin position="12"/>
        <end position="31"/>
    </location>
</feature>
<evidence type="ECO:0000313" key="3">
    <source>
        <dbReference type="Proteomes" id="UP001144280"/>
    </source>
</evidence>
<keyword evidence="1" id="KW-1133">Transmembrane helix</keyword>